<keyword evidence="7" id="KW-0539">Nucleus</keyword>
<evidence type="ECO:0000256" key="9">
    <source>
        <dbReference type="SAM" id="MobiDB-lite"/>
    </source>
</evidence>
<evidence type="ECO:0000256" key="8">
    <source>
        <dbReference type="ARBA" id="ARBA00023306"/>
    </source>
</evidence>
<dbReference type="Pfam" id="PF15557">
    <property type="entry name" value="CAF1-p150_N"/>
    <property type="match status" value="1"/>
</dbReference>
<evidence type="ECO:0000259" key="12">
    <source>
        <dbReference type="Pfam" id="PF15539"/>
    </source>
</evidence>
<name>H0YRC7_TAEGU</name>
<evidence type="ECO:0000259" key="11">
    <source>
        <dbReference type="Pfam" id="PF12253"/>
    </source>
</evidence>
<comment type="subcellular location">
    <subcellularLocation>
        <location evidence="1">Nucleus</location>
    </subcellularLocation>
</comment>
<feature type="compositionally biased region" description="Low complexity" evidence="9">
    <location>
        <begin position="57"/>
        <end position="85"/>
    </location>
</feature>
<keyword evidence="3" id="KW-0235">DNA replication</keyword>
<feature type="domain" description="Chromatin assembly factor 1 p150 subunit acidic region" evidence="10">
    <location>
        <begin position="503"/>
        <end position="641"/>
    </location>
</feature>
<feature type="compositionally biased region" description="Polar residues" evidence="9">
    <location>
        <begin position="1083"/>
        <end position="1105"/>
    </location>
</feature>
<dbReference type="InterPro" id="IPR029091">
    <property type="entry name" value="CAF1_p150_N"/>
</dbReference>
<evidence type="ECO:0000313" key="14">
    <source>
        <dbReference type="Ensembl" id="ENSTGUP00000000836.2"/>
    </source>
</evidence>
<dbReference type="InterPro" id="IPR022043">
    <property type="entry name" value="CAF1A_DD"/>
</dbReference>
<gene>
    <name evidence="14" type="primary">CHAF1A</name>
</gene>
<sequence>MEQLMENPIPPSRAAPSPALGAPRAEQCWRGRAPRTPHELQFPNLWSFSQPFPPAPAALQEPGVPEAAAAVTGAGAPGASSASPGRFKAGSVPVLRVGFGERETLPVIPTVSPAPELPGGASLPGATGRTAPPNRAPPGSPLTAAPSPGITLRTGRYEPGITGMPGWAPGDARRDQHRDNGGDRAPPGQQRPGWVFRAAMECRDKAAVPPRKLVQARLPFKRLNPVPKEKLDVNPEVKKVKSSPSAFVPSKDPSLDASGASLDDVENDCQLGSDGNLPPQLMNGKGPLDHFIQKNPGGDRSDPGDDPDLSKGSAHGLGDGTEQEDVDSRAAVSNGTIGKELSCLSSSQSSPAGDSTQTEGPCAAAAKAEQDLGAGSQPCSGLAACKDVAGRKGTQGELKDVLFEGKVPVVLLEDIMSLKSPQVASLDGSTASESEALESSHEGDSGLTNSSLSSGSSPELLAQTKGSTSPLAASTPARKVPQKFHRSSAEKEKLRLQRDQERADKLQKLQAEREEKGRLKEEAKAAKERAKEEAKKRKEEEKELKEKERREKKEKEEKEKAEKLRVKEEKRKERQEALEAKLEEKRKKEEEKRLKEEEKRINAQKAEITRFFQKPKTPQAPKTLAGSCGKFAPFEIRENMVLAPLSRVALDPDDLEQLDKLLHAQNTEDSFLKDLKCRKPRKTGPTLVSDSSDSFNSDVVVVDNCQTDAVPEREKFGRMKLLQFSENHRPAYWGTWNKRTSLIRARNPWSKDTKLLDYEVDSDEEWEEEEPGESLSHSEEDDEEEGEDEDEDDGFFVPHGYLSEDEGVTEECDPENQKVRQKLKAKEWDELIAKGKRFHVLQPVKIGCVWERAAKDNSTNPDLKVLQQFTACVLDPPVPEEEQQTQKCSKKRAKDQQILGQLLPLLHGNVHGSRVIIQEFQECCRQGRFSDVPEGSNSSPPHPPGGEDSGVPSKARLKRIISESSVYEKRPEFRMCWYVHAEVLRSFGQEQLPVPCQWNYVTQVPCTGKDEGGSVPGVAVPQPTPLAAKRKAMGSMSITKFMKRPRGAEQAAEMDGFQADTEEDEEDDDCMIVDVQPGKGSTAPESSGTRAAHQDSSMVSPSNTI</sequence>
<feature type="domain" description="Chromatin assembly factor 1 subunit p150 C-terminal" evidence="12">
    <location>
        <begin position="825"/>
        <end position="1090"/>
    </location>
</feature>
<dbReference type="OMA" id="ENDCKIN"/>
<feature type="compositionally biased region" description="Acidic residues" evidence="9">
    <location>
        <begin position="803"/>
        <end position="814"/>
    </location>
</feature>
<feature type="region of interest" description="Disordered" evidence="9">
    <location>
        <begin position="607"/>
        <end position="626"/>
    </location>
</feature>
<keyword evidence="4" id="KW-0227">DNA damage</keyword>
<dbReference type="Ensembl" id="ENSTGUT00000000847.2">
    <property type="protein sequence ID" value="ENSTGUP00000000836.2"/>
    <property type="gene ID" value="ENSTGUG00000000819.2"/>
</dbReference>
<feature type="compositionally biased region" description="Low complexity" evidence="9">
    <location>
        <begin position="341"/>
        <end position="350"/>
    </location>
</feature>
<dbReference type="FunCoup" id="H0YRC7">
    <property type="interactions" value="387"/>
</dbReference>
<dbReference type="GO" id="GO:0006334">
    <property type="term" value="P:nucleosome assembly"/>
    <property type="evidence" value="ECO:0007669"/>
    <property type="project" value="Ensembl"/>
</dbReference>
<evidence type="ECO:0000256" key="6">
    <source>
        <dbReference type="ARBA" id="ARBA00023204"/>
    </source>
</evidence>
<reference evidence="14" key="2">
    <citation type="submission" date="2025-08" db="UniProtKB">
        <authorList>
            <consortium name="Ensembl"/>
        </authorList>
    </citation>
    <scope>IDENTIFICATION</scope>
</reference>
<feature type="compositionally biased region" description="Basic and acidic residues" evidence="9">
    <location>
        <begin position="227"/>
        <end position="239"/>
    </location>
</feature>
<feature type="region of interest" description="Disordered" evidence="9">
    <location>
        <begin position="216"/>
        <end position="380"/>
    </location>
</feature>
<dbReference type="GO" id="GO:0000785">
    <property type="term" value="C:chromatin"/>
    <property type="evidence" value="ECO:0007669"/>
    <property type="project" value="Ensembl"/>
</dbReference>
<dbReference type="InterPro" id="IPR021644">
    <property type="entry name" value="CAF-1_p150_acidic"/>
</dbReference>
<feature type="region of interest" description="Disordered" evidence="9">
    <location>
        <begin position="109"/>
        <end position="193"/>
    </location>
</feature>
<keyword evidence="8" id="KW-0131">Cell cycle</keyword>
<feature type="compositionally biased region" description="Acidic residues" evidence="9">
    <location>
        <begin position="1060"/>
        <end position="1071"/>
    </location>
</feature>
<dbReference type="GO" id="GO:0006335">
    <property type="term" value="P:DNA replication-dependent chromatin assembly"/>
    <property type="evidence" value="ECO:0007669"/>
    <property type="project" value="Ensembl"/>
</dbReference>
<dbReference type="GO" id="GO:0006260">
    <property type="term" value="P:DNA replication"/>
    <property type="evidence" value="ECO:0007669"/>
    <property type="project" value="UniProtKB-KW"/>
</dbReference>
<evidence type="ECO:0000256" key="4">
    <source>
        <dbReference type="ARBA" id="ARBA00022763"/>
    </source>
</evidence>
<protein>
    <submittedName>
        <fullName evidence="14">Chromatin assembly factor 1 subunit A</fullName>
    </submittedName>
</protein>
<dbReference type="GO" id="GO:0042802">
    <property type="term" value="F:identical protein binding"/>
    <property type="evidence" value="ECO:0007669"/>
    <property type="project" value="Ensembl"/>
</dbReference>
<feature type="region of interest" description="Disordered" evidence="9">
    <location>
        <begin position="1"/>
        <end position="88"/>
    </location>
</feature>
<feature type="compositionally biased region" description="Acidic residues" evidence="9">
    <location>
        <begin position="761"/>
        <end position="772"/>
    </location>
</feature>
<evidence type="ECO:0000256" key="1">
    <source>
        <dbReference type="ARBA" id="ARBA00004123"/>
    </source>
</evidence>
<keyword evidence="5" id="KW-0143">Chaperone</keyword>
<dbReference type="Pfam" id="PF12253">
    <property type="entry name" value="CAF1A_dimeriz"/>
    <property type="match status" value="1"/>
</dbReference>
<feature type="region of interest" description="Disordered" evidence="9">
    <location>
        <begin position="1043"/>
        <end position="1105"/>
    </location>
</feature>
<dbReference type="GO" id="GO:0006281">
    <property type="term" value="P:DNA repair"/>
    <property type="evidence" value="ECO:0007669"/>
    <property type="project" value="UniProtKB-KW"/>
</dbReference>
<accession>H0YRC7</accession>
<dbReference type="STRING" id="59729.ENSTGUP00000000836"/>
<feature type="domain" description="Chromatin assembly factor 1 subunit A dimerization" evidence="11">
    <location>
        <begin position="720"/>
        <end position="792"/>
    </location>
</feature>
<proteinExistence type="inferred from homology"/>
<dbReference type="PANTHER" id="PTHR15272">
    <property type="entry name" value="CHROMATIN ASSEMBLY FACTOR 1 SUBUNIT A CAF-1 SUBUNIT A"/>
    <property type="match status" value="1"/>
</dbReference>
<dbReference type="GeneTree" id="ENSGT00440000034888"/>
<dbReference type="InParanoid" id="H0YRC7"/>
<feature type="domain" description="Chromatin assembly factor 1 subunit p150 N-terminal" evidence="13">
    <location>
        <begin position="198"/>
        <end position="294"/>
    </location>
</feature>
<dbReference type="PANTHER" id="PTHR15272:SF0">
    <property type="entry name" value="CHROMATIN ASSEMBLY FACTOR 1 SUBUNIT A"/>
    <property type="match status" value="1"/>
</dbReference>
<dbReference type="GO" id="GO:0005634">
    <property type="term" value="C:nucleus"/>
    <property type="evidence" value="ECO:0007669"/>
    <property type="project" value="UniProtKB-SubCell"/>
</dbReference>
<dbReference type="Proteomes" id="UP000007754">
    <property type="component" value="Chromosome 28"/>
</dbReference>
<evidence type="ECO:0000256" key="2">
    <source>
        <dbReference type="ARBA" id="ARBA00006913"/>
    </source>
</evidence>
<dbReference type="AlphaFoldDB" id="H0YRC7"/>
<dbReference type="GO" id="GO:0070087">
    <property type="term" value="F:chromo shadow domain binding"/>
    <property type="evidence" value="ECO:0007669"/>
    <property type="project" value="Ensembl"/>
</dbReference>
<evidence type="ECO:0000256" key="3">
    <source>
        <dbReference type="ARBA" id="ARBA00022705"/>
    </source>
</evidence>
<feature type="compositionally biased region" description="Low complexity" evidence="9">
    <location>
        <begin position="14"/>
        <end position="25"/>
    </location>
</feature>
<reference evidence="14" key="3">
    <citation type="submission" date="2025-09" db="UniProtKB">
        <authorList>
            <consortium name="Ensembl"/>
        </authorList>
    </citation>
    <scope>IDENTIFICATION</scope>
</reference>
<dbReference type="HOGENOM" id="CLU_014846_0_0_1"/>
<comment type="similarity">
    <text evidence="2">Belongs to the CHAF1A family.</text>
</comment>
<evidence type="ECO:0000259" key="13">
    <source>
        <dbReference type="Pfam" id="PF15557"/>
    </source>
</evidence>
<dbReference type="GO" id="GO:0033186">
    <property type="term" value="C:CAF-1 complex"/>
    <property type="evidence" value="ECO:0007669"/>
    <property type="project" value="Ensembl"/>
</dbReference>
<feature type="region of interest" description="Disordered" evidence="9">
    <location>
        <begin position="761"/>
        <end position="816"/>
    </location>
</feature>
<feature type="compositionally biased region" description="Basic and acidic residues" evidence="9">
    <location>
        <begin position="487"/>
        <end position="599"/>
    </location>
</feature>
<keyword evidence="15" id="KW-1185">Reference proteome</keyword>
<dbReference type="Pfam" id="PF11600">
    <property type="entry name" value="CAF1A_acidic"/>
    <property type="match status" value="1"/>
</dbReference>
<evidence type="ECO:0000256" key="5">
    <source>
        <dbReference type="ARBA" id="ARBA00023186"/>
    </source>
</evidence>
<feature type="compositionally biased region" description="Acidic residues" evidence="9">
    <location>
        <begin position="779"/>
        <end position="794"/>
    </location>
</feature>
<feature type="region of interest" description="Disordered" evidence="9">
    <location>
        <begin position="931"/>
        <end position="954"/>
    </location>
</feature>
<feature type="compositionally biased region" description="Basic and acidic residues" evidence="9">
    <location>
        <begin position="171"/>
        <end position="182"/>
    </location>
</feature>
<dbReference type="InterPro" id="IPR029105">
    <property type="entry name" value="CAF1-p150_C2"/>
</dbReference>
<organism evidence="14 15">
    <name type="scientific">Taeniopygia guttata</name>
    <name type="common">Zebra finch</name>
    <name type="synonym">Poephila guttata</name>
    <dbReference type="NCBI Taxonomy" id="59729"/>
    <lineage>
        <taxon>Eukaryota</taxon>
        <taxon>Metazoa</taxon>
        <taxon>Chordata</taxon>
        <taxon>Craniata</taxon>
        <taxon>Vertebrata</taxon>
        <taxon>Euteleostomi</taxon>
        <taxon>Archelosauria</taxon>
        <taxon>Archosauria</taxon>
        <taxon>Dinosauria</taxon>
        <taxon>Saurischia</taxon>
        <taxon>Theropoda</taxon>
        <taxon>Coelurosauria</taxon>
        <taxon>Aves</taxon>
        <taxon>Neognathae</taxon>
        <taxon>Neoaves</taxon>
        <taxon>Telluraves</taxon>
        <taxon>Australaves</taxon>
        <taxon>Passeriformes</taxon>
        <taxon>Passeroidea</taxon>
        <taxon>Estrildidae</taxon>
        <taxon>Estrildinae</taxon>
        <taxon>Taeniopygia</taxon>
    </lineage>
</organism>
<feature type="compositionally biased region" description="Low complexity" evidence="9">
    <location>
        <begin position="445"/>
        <end position="461"/>
    </location>
</feature>
<dbReference type="Pfam" id="PF15539">
    <property type="entry name" value="CAF1-p150_C2"/>
    <property type="match status" value="1"/>
</dbReference>
<feature type="compositionally biased region" description="Basic and acidic residues" evidence="9">
    <location>
        <begin position="287"/>
        <end position="303"/>
    </location>
</feature>
<evidence type="ECO:0000259" key="10">
    <source>
        <dbReference type="Pfam" id="PF11600"/>
    </source>
</evidence>
<evidence type="ECO:0000256" key="7">
    <source>
        <dbReference type="ARBA" id="ARBA00023242"/>
    </source>
</evidence>
<keyword evidence="6" id="KW-0234">DNA repair</keyword>
<feature type="region of interest" description="Disordered" evidence="9">
    <location>
        <begin position="421"/>
        <end position="599"/>
    </location>
</feature>
<reference evidence="14 15" key="1">
    <citation type="journal article" date="2010" name="Nature">
        <title>The genome of a songbird.</title>
        <authorList>
            <person name="Warren W.C."/>
            <person name="Clayton D.F."/>
            <person name="Ellegren H."/>
            <person name="Arnold A.P."/>
            <person name="Hillier L.W."/>
            <person name="Kunstner A."/>
            <person name="Searle S."/>
            <person name="White S."/>
            <person name="Vilella A.J."/>
            <person name="Fairley S."/>
            <person name="Heger A."/>
            <person name="Kong L."/>
            <person name="Ponting C.P."/>
            <person name="Jarvis E.D."/>
            <person name="Mello C.V."/>
            <person name="Minx P."/>
            <person name="Lovell P."/>
            <person name="Velho T.A."/>
            <person name="Ferris M."/>
            <person name="Balakrishnan C.N."/>
            <person name="Sinha S."/>
            <person name="Blatti C."/>
            <person name="London S.E."/>
            <person name="Li Y."/>
            <person name="Lin Y.C."/>
            <person name="George J."/>
            <person name="Sweedler J."/>
            <person name="Southey B."/>
            <person name="Gunaratne P."/>
            <person name="Watson M."/>
            <person name="Nam K."/>
            <person name="Backstrom N."/>
            <person name="Smeds L."/>
            <person name="Nabholz B."/>
            <person name="Itoh Y."/>
            <person name="Whitney O."/>
            <person name="Pfenning A.R."/>
            <person name="Howard J."/>
            <person name="Volker M."/>
            <person name="Skinner B.M."/>
            <person name="Griffin D.K."/>
            <person name="Ye L."/>
            <person name="McLaren W.M."/>
            <person name="Flicek P."/>
            <person name="Quesada V."/>
            <person name="Velasco G."/>
            <person name="Lopez-Otin C."/>
            <person name="Puente X.S."/>
            <person name="Olender T."/>
            <person name="Lancet D."/>
            <person name="Smit A.F."/>
            <person name="Hubley R."/>
            <person name="Konkel M.K."/>
            <person name="Walker J.A."/>
            <person name="Batzer M.A."/>
            <person name="Gu W."/>
            <person name="Pollock D.D."/>
            <person name="Chen L."/>
            <person name="Cheng Z."/>
            <person name="Eichler E.E."/>
            <person name="Stapley J."/>
            <person name="Slate J."/>
            <person name="Ekblom R."/>
            <person name="Birkhead T."/>
            <person name="Burke T."/>
            <person name="Burt D."/>
            <person name="Scharff C."/>
            <person name="Adam I."/>
            <person name="Richard H."/>
            <person name="Sultan M."/>
            <person name="Soldatov A."/>
            <person name="Lehrach H."/>
            <person name="Edwards S.V."/>
            <person name="Yang S.P."/>
            <person name="Li X."/>
            <person name="Graves T."/>
            <person name="Fulton L."/>
            <person name="Nelson J."/>
            <person name="Chinwalla A."/>
            <person name="Hou S."/>
            <person name="Mardis E.R."/>
            <person name="Wilson R.K."/>
        </authorList>
    </citation>
    <scope>NUCLEOTIDE SEQUENCE [LARGE SCALE GENOMIC DNA]</scope>
</reference>
<evidence type="ECO:0000313" key="15">
    <source>
        <dbReference type="Proteomes" id="UP000007754"/>
    </source>
</evidence>